<name>A0AAE1RGW1_9SOLA</name>
<accession>A0AAE1RGW1</accession>
<evidence type="ECO:0000313" key="3">
    <source>
        <dbReference type="EMBL" id="KAK4350682.1"/>
    </source>
</evidence>
<proteinExistence type="predicted"/>
<feature type="region of interest" description="Disordered" evidence="1">
    <location>
        <begin position="248"/>
        <end position="314"/>
    </location>
</feature>
<dbReference type="Proteomes" id="UP001291623">
    <property type="component" value="Unassembled WGS sequence"/>
</dbReference>
<dbReference type="InterPro" id="IPR058942">
    <property type="entry name" value="AT3G52170-like"/>
</dbReference>
<comment type="caution">
    <text evidence="3">The sequence shown here is derived from an EMBL/GenBank/DDBJ whole genome shotgun (WGS) entry which is preliminary data.</text>
</comment>
<sequence length="330" mass="36822">MQIARRLSINLSKRVLGDASNSVGGSNTQWRWKSFAATVPSDSAADKRKRKRISKEERREMMEAFVNKYRAMNGGKFPPPKAAMREVGGSYYTVKKIVQELQYNAKIPVDKDTMVKEASAGKAAIRKNKLLTNVEETLSSAKALEHGESEDGQLTNGILLEKELTQKRKPSPELKEIPSDLQTVDGGTSQEAQSLNIVGVEGGDTDSNRDAEAKLDTPIAAEQTFLQEMSGISESNNKDAAAPILEPELETFSRSEEPKNNIKQKDSPMEDFKFDGLKQMDEQKHSLESGKPTRELFNEHKADTQAESKPSMWKNLKSFADGILNMWRKQ</sequence>
<evidence type="ECO:0000259" key="2">
    <source>
        <dbReference type="Pfam" id="PF25896"/>
    </source>
</evidence>
<feature type="region of interest" description="Disordered" evidence="1">
    <location>
        <begin position="164"/>
        <end position="191"/>
    </location>
</feature>
<feature type="compositionally biased region" description="Polar residues" evidence="1">
    <location>
        <begin position="180"/>
        <end position="191"/>
    </location>
</feature>
<reference evidence="3" key="1">
    <citation type="submission" date="2023-12" db="EMBL/GenBank/DDBJ databases">
        <title>Genome assembly of Anisodus tanguticus.</title>
        <authorList>
            <person name="Wang Y.-J."/>
        </authorList>
    </citation>
    <scope>NUCLEOTIDE SEQUENCE</scope>
    <source>
        <strain evidence="3">KB-2021</strain>
        <tissue evidence="3">Leaf</tissue>
    </source>
</reference>
<dbReference type="PANTHER" id="PTHR34568:SF4">
    <property type="entry name" value="OS02G0638000 PROTEIN"/>
    <property type="match status" value="1"/>
</dbReference>
<keyword evidence="4" id="KW-1185">Reference proteome</keyword>
<organism evidence="3 4">
    <name type="scientific">Anisodus tanguticus</name>
    <dbReference type="NCBI Taxonomy" id="243964"/>
    <lineage>
        <taxon>Eukaryota</taxon>
        <taxon>Viridiplantae</taxon>
        <taxon>Streptophyta</taxon>
        <taxon>Embryophyta</taxon>
        <taxon>Tracheophyta</taxon>
        <taxon>Spermatophyta</taxon>
        <taxon>Magnoliopsida</taxon>
        <taxon>eudicotyledons</taxon>
        <taxon>Gunneridae</taxon>
        <taxon>Pentapetalae</taxon>
        <taxon>asterids</taxon>
        <taxon>lamiids</taxon>
        <taxon>Solanales</taxon>
        <taxon>Solanaceae</taxon>
        <taxon>Solanoideae</taxon>
        <taxon>Hyoscyameae</taxon>
        <taxon>Anisodus</taxon>
    </lineage>
</organism>
<dbReference type="InterPro" id="IPR058941">
    <property type="entry name" value="HTH_AT3G52170-like"/>
</dbReference>
<dbReference type="PANTHER" id="PTHR34568">
    <property type="entry name" value="RRM DOMAIN-CONTAINING PROTEIN"/>
    <property type="match status" value="1"/>
</dbReference>
<protein>
    <recommendedName>
        <fullName evidence="2">AT3G52170-like helix-turn-helix domain-containing protein</fullName>
    </recommendedName>
</protein>
<gene>
    <name evidence="3" type="ORF">RND71_029995</name>
</gene>
<evidence type="ECO:0000313" key="4">
    <source>
        <dbReference type="Proteomes" id="UP001291623"/>
    </source>
</evidence>
<feature type="compositionally biased region" description="Basic and acidic residues" evidence="1">
    <location>
        <begin position="251"/>
        <end position="306"/>
    </location>
</feature>
<dbReference type="Pfam" id="PF25896">
    <property type="entry name" value="HTH_AT3G52170"/>
    <property type="match status" value="1"/>
</dbReference>
<dbReference type="AlphaFoldDB" id="A0AAE1RGW1"/>
<feature type="domain" description="AT3G52170-like helix-turn-helix" evidence="2">
    <location>
        <begin position="54"/>
        <end position="103"/>
    </location>
</feature>
<evidence type="ECO:0000256" key="1">
    <source>
        <dbReference type="SAM" id="MobiDB-lite"/>
    </source>
</evidence>
<feature type="compositionally biased region" description="Basic and acidic residues" evidence="1">
    <location>
        <begin position="164"/>
        <end position="178"/>
    </location>
</feature>
<dbReference type="EMBL" id="JAVYJV010000016">
    <property type="protein sequence ID" value="KAK4350682.1"/>
    <property type="molecule type" value="Genomic_DNA"/>
</dbReference>